<reference evidence="2" key="1">
    <citation type="journal article" date="2019" name="Int. J. Syst. Evol. Microbiol.">
        <title>The Global Catalogue of Microorganisms (GCM) 10K type strain sequencing project: providing services to taxonomists for standard genome sequencing and annotation.</title>
        <authorList>
            <consortium name="The Broad Institute Genomics Platform"/>
            <consortium name="The Broad Institute Genome Sequencing Center for Infectious Disease"/>
            <person name="Wu L."/>
            <person name="Ma J."/>
        </authorList>
    </citation>
    <scope>NUCLEOTIDE SEQUENCE [LARGE SCALE GENOMIC DNA]</scope>
    <source>
        <strain evidence="2">JCM 30346</strain>
    </source>
</reference>
<evidence type="ECO:0000313" key="1">
    <source>
        <dbReference type="EMBL" id="MFC6080229.1"/>
    </source>
</evidence>
<evidence type="ECO:0000313" key="2">
    <source>
        <dbReference type="Proteomes" id="UP001596137"/>
    </source>
</evidence>
<protein>
    <submittedName>
        <fullName evidence="1">Uncharacterized protein</fullName>
    </submittedName>
</protein>
<comment type="caution">
    <text evidence="1">The sequence shown here is derived from an EMBL/GenBank/DDBJ whole genome shotgun (WGS) entry which is preliminary data.</text>
</comment>
<dbReference type="RefSeq" id="WP_380747004.1">
    <property type="nucleotide sequence ID" value="NZ_JBHSRF010000003.1"/>
</dbReference>
<sequence>MRMDDLAGTARWLWHEVDPGDWSGEALRLQAEGRCHLVPIKDH</sequence>
<proteinExistence type="predicted"/>
<keyword evidence="2" id="KW-1185">Reference proteome</keyword>
<gene>
    <name evidence="1" type="ORF">ACFP1K_03605</name>
</gene>
<name>A0ABW1NA31_9ACTN</name>
<dbReference type="EMBL" id="JBHSRF010000003">
    <property type="protein sequence ID" value="MFC6080229.1"/>
    <property type="molecule type" value="Genomic_DNA"/>
</dbReference>
<accession>A0ABW1NA31</accession>
<organism evidence="1 2">
    <name type="scientific">Sphaerisporangium aureirubrum</name>
    <dbReference type="NCBI Taxonomy" id="1544736"/>
    <lineage>
        <taxon>Bacteria</taxon>
        <taxon>Bacillati</taxon>
        <taxon>Actinomycetota</taxon>
        <taxon>Actinomycetes</taxon>
        <taxon>Streptosporangiales</taxon>
        <taxon>Streptosporangiaceae</taxon>
        <taxon>Sphaerisporangium</taxon>
    </lineage>
</organism>
<dbReference type="Proteomes" id="UP001596137">
    <property type="component" value="Unassembled WGS sequence"/>
</dbReference>